<evidence type="ECO:0000313" key="3">
    <source>
        <dbReference type="Proteomes" id="UP001438707"/>
    </source>
</evidence>
<dbReference type="EMBL" id="JALJOS010000106">
    <property type="protein sequence ID" value="KAK9815976.1"/>
    <property type="molecule type" value="Genomic_DNA"/>
</dbReference>
<protein>
    <recommendedName>
        <fullName evidence="4">SGNH hydrolase-type esterase domain-containing protein</fullName>
    </recommendedName>
</protein>
<evidence type="ECO:0000313" key="2">
    <source>
        <dbReference type="EMBL" id="KAK9815976.1"/>
    </source>
</evidence>
<proteinExistence type="predicted"/>
<keyword evidence="1" id="KW-0732">Signal</keyword>
<dbReference type="PANTHER" id="PTHR37834:SF2">
    <property type="entry name" value="ESTERASE, SGNH HYDROLASE-TYPE"/>
    <property type="match status" value="1"/>
</dbReference>
<organism evidence="2 3">
    <name type="scientific">Apatococcus lobatus</name>
    <dbReference type="NCBI Taxonomy" id="904363"/>
    <lineage>
        <taxon>Eukaryota</taxon>
        <taxon>Viridiplantae</taxon>
        <taxon>Chlorophyta</taxon>
        <taxon>core chlorophytes</taxon>
        <taxon>Trebouxiophyceae</taxon>
        <taxon>Chlorellales</taxon>
        <taxon>Chlorellaceae</taxon>
        <taxon>Apatococcus</taxon>
    </lineage>
</organism>
<dbReference type="PANTHER" id="PTHR37834">
    <property type="entry name" value="GDSL-LIKE LIPASE/ACYLHYDROLASE DOMAIN PROTEIN (AFU_ORTHOLOGUE AFUA_2G00620)"/>
    <property type="match status" value="1"/>
</dbReference>
<feature type="chain" id="PRO_5043923566" description="SGNH hydrolase-type esterase domain-containing protein" evidence="1">
    <location>
        <begin position="21"/>
        <end position="369"/>
    </location>
</feature>
<dbReference type="AlphaFoldDB" id="A0AAW1Q2I5"/>
<evidence type="ECO:0008006" key="4">
    <source>
        <dbReference type="Google" id="ProtNLM"/>
    </source>
</evidence>
<comment type="caution">
    <text evidence="2">The sequence shown here is derived from an EMBL/GenBank/DDBJ whole genome shotgun (WGS) entry which is preliminary data.</text>
</comment>
<reference evidence="2 3" key="1">
    <citation type="journal article" date="2024" name="Nat. Commun.">
        <title>Phylogenomics reveals the evolutionary origins of lichenization in chlorophyte algae.</title>
        <authorList>
            <person name="Puginier C."/>
            <person name="Libourel C."/>
            <person name="Otte J."/>
            <person name="Skaloud P."/>
            <person name="Haon M."/>
            <person name="Grisel S."/>
            <person name="Petersen M."/>
            <person name="Berrin J.G."/>
            <person name="Delaux P.M."/>
            <person name="Dal Grande F."/>
            <person name="Keller J."/>
        </authorList>
    </citation>
    <scope>NUCLEOTIDE SEQUENCE [LARGE SCALE GENOMIC DNA]</scope>
    <source>
        <strain evidence="2 3">SAG 2145</strain>
    </source>
</reference>
<accession>A0AAW1Q2I5</accession>
<gene>
    <name evidence="2" type="ORF">WJX74_008448</name>
</gene>
<evidence type="ECO:0000256" key="1">
    <source>
        <dbReference type="SAM" id="SignalP"/>
    </source>
</evidence>
<dbReference type="InterPro" id="IPR036514">
    <property type="entry name" value="SGNH_hydro_sf"/>
</dbReference>
<name>A0AAW1Q2I5_9CHLO</name>
<dbReference type="InterPro" id="IPR052762">
    <property type="entry name" value="PCW_deacetylase/CE"/>
</dbReference>
<dbReference type="SUPFAM" id="SSF52266">
    <property type="entry name" value="SGNH hydrolase"/>
    <property type="match status" value="1"/>
</dbReference>
<dbReference type="Gene3D" id="3.40.50.1110">
    <property type="entry name" value="SGNH hydrolase"/>
    <property type="match status" value="1"/>
</dbReference>
<sequence length="369" mass="39228">MVTQLLLLALAFVFVQDGASQSVALEGRFLPLDGNQDTAVSPTAVSWPASQISAKFVGSTTITAVIKDATYSTESQIGLLPAGIQLLVNGAGTALMTQSGDTYSFAIANLPLTEAVVTLTKEDECDVGGWCPISSASQGFGPLVASEVDAQLHVTAWSASGLTTNPSQNAALSARDNGQLPPNLLQFYPRADGSQPASMYDYSLFSPQVAVVAIGVNDFHDPSAYPVMNNWLQAYLGVLQTLTNLYPGVKVIMVEWPVTMLTAYDASSPSSSENSSILASPMYEVYQSYHQAAYQNGMASGISNLFYFAPSESVGGYPRGCIGHPSIQSDRAIADELLPFLKGVIGWTFCASYIRDQKQSSIKACCLRP</sequence>
<feature type="signal peptide" evidence="1">
    <location>
        <begin position="1"/>
        <end position="20"/>
    </location>
</feature>
<keyword evidence="3" id="KW-1185">Reference proteome</keyword>
<dbReference type="Proteomes" id="UP001438707">
    <property type="component" value="Unassembled WGS sequence"/>
</dbReference>